<dbReference type="RefSeq" id="WP_054622443.1">
    <property type="nucleotide sequence ID" value="NZ_CP022579.1"/>
</dbReference>
<reference evidence="1 2" key="1">
    <citation type="submission" date="2017-07" db="EMBL/GenBank/DDBJ databases">
        <title>Complete genome sequence of Oryzomicrobium terrae TPP412.</title>
        <authorList>
            <person name="Chiu L.-W."/>
            <person name="Lo K.-J."/>
            <person name="Tsai Y.-M."/>
            <person name="Lin S.-S."/>
            <person name="Kuo C.-H."/>
            <person name="Liu C.-T."/>
        </authorList>
    </citation>
    <scope>NUCLEOTIDE SEQUENCE [LARGE SCALE GENOMIC DNA]</scope>
    <source>
        <strain evidence="1 2">TPP412</strain>
    </source>
</reference>
<dbReference type="EMBL" id="CP022579">
    <property type="protein sequence ID" value="QEL64610.1"/>
    <property type="molecule type" value="Genomic_DNA"/>
</dbReference>
<name>A0A5C1E6T3_9RHOO</name>
<organism evidence="1 2">
    <name type="scientific">Oryzomicrobium terrae</name>
    <dbReference type="NCBI Taxonomy" id="1735038"/>
    <lineage>
        <taxon>Bacteria</taxon>
        <taxon>Pseudomonadati</taxon>
        <taxon>Pseudomonadota</taxon>
        <taxon>Betaproteobacteria</taxon>
        <taxon>Rhodocyclales</taxon>
        <taxon>Rhodocyclaceae</taxon>
        <taxon>Oryzomicrobium</taxon>
    </lineage>
</organism>
<evidence type="ECO:0008006" key="3">
    <source>
        <dbReference type="Google" id="ProtNLM"/>
    </source>
</evidence>
<evidence type="ECO:0000313" key="2">
    <source>
        <dbReference type="Proteomes" id="UP000323671"/>
    </source>
</evidence>
<sequence>MKKRYWIALVLLFLVGLDWYIRAPDSHSRELTRAIETQGSEALKAYPYQFRVLKVVGDTAYLSTPRNTEVPAFKALGVLFPELNTKDPNNPAFISAQQRLGAVQSEARAIVLAQPGIKDVRWELDREWLASHYIEVPGRN</sequence>
<gene>
    <name evidence="1" type="ORF">OTERR_11340</name>
</gene>
<accession>A0A5C1E6T3</accession>
<keyword evidence="2" id="KW-1185">Reference proteome</keyword>
<protein>
    <recommendedName>
        <fullName evidence="3">Glutamate-ammonia-ligase adenylyltransferase</fullName>
    </recommendedName>
</protein>
<proteinExistence type="predicted"/>
<dbReference type="AlphaFoldDB" id="A0A5C1E6T3"/>
<dbReference type="Proteomes" id="UP000323671">
    <property type="component" value="Chromosome"/>
</dbReference>
<dbReference type="KEGG" id="otr:OTERR_11340"/>
<evidence type="ECO:0000313" key="1">
    <source>
        <dbReference type="EMBL" id="QEL64610.1"/>
    </source>
</evidence>